<dbReference type="HOGENOM" id="CLU_780000_0_0_9"/>
<evidence type="ECO:0000256" key="5">
    <source>
        <dbReference type="ARBA" id="ARBA00022801"/>
    </source>
</evidence>
<evidence type="ECO:0000256" key="1">
    <source>
        <dbReference type="ARBA" id="ARBA00007074"/>
    </source>
</evidence>
<dbReference type="InterPro" id="IPR012854">
    <property type="entry name" value="Cu_amine_oxidase-like_N"/>
</dbReference>
<dbReference type="Gene3D" id="3.90.1720.10">
    <property type="entry name" value="endopeptidase domain like (from Nostoc punctiforme)"/>
    <property type="match status" value="1"/>
</dbReference>
<evidence type="ECO:0000256" key="4">
    <source>
        <dbReference type="ARBA" id="ARBA00022737"/>
    </source>
</evidence>
<comment type="similarity">
    <text evidence="1">Belongs to the peptidase C40 family.</text>
</comment>
<dbReference type="AlphaFoldDB" id="E6U273"/>
<keyword evidence="11" id="KW-1185">Reference proteome</keyword>
<dbReference type="PANTHER" id="PTHR47053">
    <property type="entry name" value="MUREIN DD-ENDOPEPTIDASE MEPH-RELATED"/>
    <property type="match status" value="1"/>
</dbReference>
<dbReference type="Gene3D" id="3.10.350.10">
    <property type="entry name" value="LysM domain"/>
    <property type="match status" value="1"/>
</dbReference>
<keyword evidence="6" id="KW-0788">Thiol protease</keyword>
<evidence type="ECO:0000256" key="2">
    <source>
        <dbReference type="ARBA" id="ARBA00022670"/>
    </source>
</evidence>
<feature type="domain" description="NlpC/P60" evidence="9">
    <location>
        <begin position="224"/>
        <end position="354"/>
    </location>
</feature>
<evidence type="ECO:0000259" key="8">
    <source>
        <dbReference type="PROSITE" id="PS51782"/>
    </source>
</evidence>
<feature type="chain" id="PRO_5003209736" evidence="7">
    <location>
        <begin position="34"/>
        <end position="355"/>
    </location>
</feature>
<dbReference type="SMART" id="SM00257">
    <property type="entry name" value="LysM"/>
    <property type="match status" value="1"/>
</dbReference>
<organism evidence="10 11">
    <name type="scientific">Evansella cellulosilytica (strain ATCC 21833 / DSM 2522 / FERM P-1141 / JCM 9156 / N-4)</name>
    <name type="common">Bacillus cellulosilyticus</name>
    <dbReference type="NCBI Taxonomy" id="649639"/>
    <lineage>
        <taxon>Bacteria</taxon>
        <taxon>Bacillati</taxon>
        <taxon>Bacillota</taxon>
        <taxon>Bacilli</taxon>
        <taxon>Bacillales</taxon>
        <taxon>Bacillaceae</taxon>
        <taxon>Evansella</taxon>
    </lineage>
</organism>
<feature type="domain" description="LysM" evidence="8">
    <location>
        <begin position="154"/>
        <end position="197"/>
    </location>
</feature>
<protein>
    <submittedName>
        <fullName evidence="10">NLP/P60 protein</fullName>
    </submittedName>
</protein>
<dbReference type="InterPro" id="IPR018392">
    <property type="entry name" value="LysM"/>
</dbReference>
<keyword evidence="2" id="KW-0645">Protease</keyword>
<evidence type="ECO:0000256" key="3">
    <source>
        <dbReference type="ARBA" id="ARBA00022729"/>
    </source>
</evidence>
<dbReference type="GO" id="GO:0008234">
    <property type="term" value="F:cysteine-type peptidase activity"/>
    <property type="evidence" value="ECO:0007669"/>
    <property type="project" value="UniProtKB-KW"/>
</dbReference>
<dbReference type="SUPFAM" id="SSF54106">
    <property type="entry name" value="LysM domain"/>
    <property type="match status" value="1"/>
</dbReference>
<keyword evidence="5" id="KW-0378">Hydrolase</keyword>
<evidence type="ECO:0000256" key="6">
    <source>
        <dbReference type="ARBA" id="ARBA00022807"/>
    </source>
</evidence>
<reference evidence="10 11" key="1">
    <citation type="submission" date="2010-12" db="EMBL/GenBank/DDBJ databases">
        <title>Complete sequence of Bacillus cellulosilyticus DSM 2522.</title>
        <authorList>
            <consortium name="US DOE Joint Genome Institute"/>
            <person name="Lucas S."/>
            <person name="Copeland A."/>
            <person name="Lapidus A."/>
            <person name="Cheng J.-F."/>
            <person name="Bruce D."/>
            <person name="Goodwin L."/>
            <person name="Pitluck S."/>
            <person name="Chertkov O."/>
            <person name="Detter J.C."/>
            <person name="Han C."/>
            <person name="Tapia R."/>
            <person name="Land M."/>
            <person name="Hauser L."/>
            <person name="Jeffries C."/>
            <person name="Kyrpides N."/>
            <person name="Ivanova N."/>
            <person name="Mikhailova N."/>
            <person name="Brumm P."/>
            <person name="Mead D."/>
            <person name="Woyke T."/>
        </authorList>
    </citation>
    <scope>NUCLEOTIDE SEQUENCE [LARGE SCALE GENOMIC DNA]</scope>
    <source>
        <strain evidence="11">ATCC 21833 / DSM 2522 / FERM P-1141 / JCM 9156 / N-4</strain>
    </source>
</reference>
<name>E6U273_EVAC2</name>
<dbReference type="PROSITE" id="PS51935">
    <property type="entry name" value="NLPC_P60"/>
    <property type="match status" value="1"/>
</dbReference>
<dbReference type="CDD" id="cd00118">
    <property type="entry name" value="LysM"/>
    <property type="match status" value="1"/>
</dbReference>
<dbReference type="RefSeq" id="WP_013488786.1">
    <property type="nucleotide sequence ID" value="NC_014829.1"/>
</dbReference>
<dbReference type="InterPro" id="IPR036779">
    <property type="entry name" value="LysM_dom_sf"/>
</dbReference>
<evidence type="ECO:0000313" key="10">
    <source>
        <dbReference type="EMBL" id="ADU30451.1"/>
    </source>
</evidence>
<dbReference type="STRING" id="649639.Bcell_2191"/>
<keyword evidence="3 7" id="KW-0732">Signal</keyword>
<dbReference type="EMBL" id="CP002394">
    <property type="protein sequence ID" value="ADU30451.1"/>
    <property type="molecule type" value="Genomic_DNA"/>
</dbReference>
<dbReference type="Pfam" id="PF07833">
    <property type="entry name" value="Cu_amine_oxidN1"/>
    <property type="match status" value="1"/>
</dbReference>
<dbReference type="InterPro" id="IPR051202">
    <property type="entry name" value="Peptidase_C40"/>
</dbReference>
<dbReference type="InterPro" id="IPR036582">
    <property type="entry name" value="Mao_N_sf"/>
</dbReference>
<evidence type="ECO:0000259" key="9">
    <source>
        <dbReference type="PROSITE" id="PS51935"/>
    </source>
</evidence>
<evidence type="ECO:0000256" key="7">
    <source>
        <dbReference type="SAM" id="SignalP"/>
    </source>
</evidence>
<gene>
    <name evidence="10" type="ordered locus">Bcell_2191</name>
</gene>
<dbReference type="eggNOG" id="COG0791">
    <property type="taxonomic scope" value="Bacteria"/>
</dbReference>
<dbReference type="KEGG" id="bco:Bcell_2191"/>
<sequence precursor="true">MNKQKKSSFRSKVVSLFVLIFVFNALVVGQASAYEQVPTAGVAVNGEMVDGIDPIKLNGEYYVPLINMAKILGYNHIQFESNTKTYEMTDGSTVVRTTMGGTRARRGDEFMNIDAPRWLNETAYVSLDAASALFNSYIYFKAENGSVQVEKPAQKYEVHAGDSLWRIAQAHHTTIQAIKDANNLTSNIIYPGQLLKLPARDKVKETEPVKEKQPVEVKDPAPTKDIRTQILNEAQQYIGAGYKFGATLNEAPNLFDCSSYTQFVFGNLGIQLPRTSREQAQLGTTVSLNNLQPGDLVFFTNHDLYSDGRVGHLGIYMGNGDMIHASSSRGVHIATNFMDINYWKNNYVFSKRIID</sequence>
<accession>E6U273</accession>
<dbReference type="PANTHER" id="PTHR47053:SF1">
    <property type="entry name" value="MUREIN DD-ENDOPEPTIDASE MEPH-RELATED"/>
    <property type="match status" value="1"/>
</dbReference>
<keyword evidence="4" id="KW-0677">Repeat</keyword>
<dbReference type="InterPro" id="IPR000064">
    <property type="entry name" value="NLP_P60_dom"/>
</dbReference>
<dbReference type="InterPro" id="IPR038765">
    <property type="entry name" value="Papain-like_cys_pep_sf"/>
</dbReference>
<dbReference type="Proteomes" id="UP000001401">
    <property type="component" value="Chromosome"/>
</dbReference>
<dbReference type="OrthoDB" id="9813368at2"/>
<dbReference type="GO" id="GO:0006508">
    <property type="term" value="P:proteolysis"/>
    <property type="evidence" value="ECO:0007669"/>
    <property type="project" value="UniProtKB-KW"/>
</dbReference>
<feature type="signal peptide" evidence="7">
    <location>
        <begin position="1"/>
        <end position="33"/>
    </location>
</feature>
<proteinExistence type="inferred from homology"/>
<evidence type="ECO:0000313" key="11">
    <source>
        <dbReference type="Proteomes" id="UP000001401"/>
    </source>
</evidence>
<dbReference type="SUPFAM" id="SSF55383">
    <property type="entry name" value="Copper amine oxidase, domain N"/>
    <property type="match status" value="1"/>
</dbReference>
<dbReference type="Pfam" id="PF00877">
    <property type="entry name" value="NLPC_P60"/>
    <property type="match status" value="1"/>
</dbReference>
<dbReference type="Pfam" id="PF01476">
    <property type="entry name" value="LysM"/>
    <property type="match status" value="1"/>
</dbReference>
<dbReference type="PROSITE" id="PS51782">
    <property type="entry name" value="LYSM"/>
    <property type="match status" value="1"/>
</dbReference>
<dbReference type="SUPFAM" id="SSF54001">
    <property type="entry name" value="Cysteine proteinases"/>
    <property type="match status" value="1"/>
</dbReference>